<evidence type="ECO:0000313" key="14">
    <source>
        <dbReference type="EMBL" id="TYT74828.1"/>
    </source>
</evidence>
<evidence type="ECO:0000256" key="1">
    <source>
        <dbReference type="ARBA" id="ARBA00004651"/>
    </source>
</evidence>
<comment type="caution">
    <text evidence="14">The sequence shown here is derived from an EMBL/GenBank/DDBJ whole genome shotgun (WGS) entry which is preliminary data.</text>
</comment>
<keyword evidence="3 11" id="KW-0597">Phosphoprotein</keyword>
<dbReference type="Gene3D" id="1.20.120.160">
    <property type="entry name" value="HPT domain"/>
    <property type="match status" value="1"/>
</dbReference>
<evidence type="ECO:0000256" key="5">
    <source>
        <dbReference type="ARBA" id="ARBA00022741"/>
    </source>
</evidence>
<dbReference type="Gene3D" id="3.40.50.2300">
    <property type="match status" value="1"/>
</dbReference>
<keyword evidence="8" id="KW-0902">Two-component regulatory system</keyword>
<dbReference type="GO" id="GO:0005886">
    <property type="term" value="C:plasma membrane"/>
    <property type="evidence" value="ECO:0007669"/>
    <property type="project" value="UniProtKB-SubCell"/>
</dbReference>
<reference evidence="14 15" key="1">
    <citation type="submission" date="2019-06" db="EMBL/GenBank/DDBJ databases">
        <title>Desulfobotulus mexicanus sp. nov., a novel sulfate-reducing bacterium isolated from the sediment of an alkaline crater lake in Mexico.</title>
        <authorList>
            <person name="Hirschler-Rea A."/>
        </authorList>
    </citation>
    <scope>NUCLEOTIDE SEQUENCE [LARGE SCALE GENOMIC DNA]</scope>
    <source>
        <strain evidence="14 15">PAR22N</strain>
    </source>
</reference>
<dbReference type="GO" id="GO:0005524">
    <property type="term" value="F:ATP binding"/>
    <property type="evidence" value="ECO:0007669"/>
    <property type="project" value="UniProtKB-KW"/>
</dbReference>
<evidence type="ECO:0000256" key="10">
    <source>
        <dbReference type="PROSITE-ProRule" id="PRU00110"/>
    </source>
</evidence>
<evidence type="ECO:0000256" key="8">
    <source>
        <dbReference type="ARBA" id="ARBA00023012"/>
    </source>
</evidence>
<dbReference type="AlphaFoldDB" id="A0A5Q4VCY5"/>
<dbReference type="PANTHER" id="PTHR45339:SF1">
    <property type="entry name" value="HYBRID SIGNAL TRANSDUCTION HISTIDINE KINASE J"/>
    <property type="match status" value="1"/>
</dbReference>
<organism evidence="14 15">
    <name type="scientific">Desulfobotulus mexicanus</name>
    <dbReference type="NCBI Taxonomy" id="2586642"/>
    <lineage>
        <taxon>Bacteria</taxon>
        <taxon>Pseudomonadati</taxon>
        <taxon>Thermodesulfobacteriota</taxon>
        <taxon>Desulfobacteria</taxon>
        <taxon>Desulfobacterales</taxon>
        <taxon>Desulfobacteraceae</taxon>
        <taxon>Desulfobotulus</taxon>
    </lineage>
</organism>
<dbReference type="Pfam" id="PF01627">
    <property type="entry name" value="Hpt"/>
    <property type="match status" value="1"/>
</dbReference>
<name>A0A5Q4VCY5_9BACT</name>
<dbReference type="Proteomes" id="UP000321899">
    <property type="component" value="Unassembled WGS sequence"/>
</dbReference>
<dbReference type="SMART" id="SM00448">
    <property type="entry name" value="REC"/>
    <property type="match status" value="1"/>
</dbReference>
<comment type="subcellular location">
    <subcellularLocation>
        <location evidence="1">Cell membrane</location>
        <topology evidence="1">Multi-pass membrane protein</topology>
    </subcellularLocation>
</comment>
<keyword evidence="15" id="KW-1185">Reference proteome</keyword>
<dbReference type="GO" id="GO:0004672">
    <property type="term" value="F:protein kinase activity"/>
    <property type="evidence" value="ECO:0007669"/>
    <property type="project" value="UniProtKB-ARBA"/>
</dbReference>
<keyword evidence="5" id="KW-0547">Nucleotide-binding</keyword>
<feature type="modified residue" description="4-aspartylphosphate" evidence="11">
    <location>
        <position position="88"/>
    </location>
</feature>
<evidence type="ECO:0000259" key="13">
    <source>
        <dbReference type="PROSITE" id="PS50894"/>
    </source>
</evidence>
<proteinExistence type="predicted"/>
<evidence type="ECO:0000256" key="11">
    <source>
        <dbReference type="PROSITE-ProRule" id="PRU00169"/>
    </source>
</evidence>
<accession>A0A5Q4VCY5</accession>
<dbReference type="Pfam" id="PF00072">
    <property type="entry name" value="Response_reg"/>
    <property type="match status" value="1"/>
</dbReference>
<feature type="domain" description="Response regulatory" evidence="12">
    <location>
        <begin position="38"/>
        <end position="154"/>
    </location>
</feature>
<evidence type="ECO:0000256" key="4">
    <source>
        <dbReference type="ARBA" id="ARBA00022692"/>
    </source>
</evidence>
<evidence type="ECO:0000256" key="7">
    <source>
        <dbReference type="ARBA" id="ARBA00022989"/>
    </source>
</evidence>
<dbReference type="PROSITE" id="PS50110">
    <property type="entry name" value="RESPONSE_REGULATORY"/>
    <property type="match status" value="1"/>
</dbReference>
<dbReference type="PANTHER" id="PTHR45339">
    <property type="entry name" value="HYBRID SIGNAL TRANSDUCTION HISTIDINE KINASE J"/>
    <property type="match status" value="1"/>
</dbReference>
<dbReference type="SUPFAM" id="SSF52172">
    <property type="entry name" value="CheY-like"/>
    <property type="match status" value="1"/>
</dbReference>
<dbReference type="GO" id="GO:0000160">
    <property type="term" value="P:phosphorelay signal transduction system"/>
    <property type="evidence" value="ECO:0007669"/>
    <property type="project" value="UniProtKB-KW"/>
</dbReference>
<evidence type="ECO:0000256" key="2">
    <source>
        <dbReference type="ARBA" id="ARBA00022475"/>
    </source>
</evidence>
<dbReference type="CDD" id="cd17546">
    <property type="entry name" value="REC_hyHK_CKI1_RcsC-like"/>
    <property type="match status" value="1"/>
</dbReference>
<dbReference type="InterPro" id="IPR001789">
    <property type="entry name" value="Sig_transdc_resp-reg_receiver"/>
</dbReference>
<keyword evidence="9" id="KW-0472">Membrane</keyword>
<protein>
    <submittedName>
        <fullName evidence="14">Response regulator</fullName>
    </submittedName>
</protein>
<dbReference type="PROSITE" id="PS50894">
    <property type="entry name" value="HPT"/>
    <property type="match status" value="1"/>
</dbReference>
<feature type="modified residue" description="Phosphohistidine" evidence="10">
    <location>
        <position position="226"/>
    </location>
</feature>
<feature type="domain" description="HPt" evidence="13">
    <location>
        <begin position="187"/>
        <end position="291"/>
    </location>
</feature>
<evidence type="ECO:0000256" key="9">
    <source>
        <dbReference type="ARBA" id="ARBA00023136"/>
    </source>
</evidence>
<keyword evidence="2" id="KW-1003">Cell membrane</keyword>
<dbReference type="InterPro" id="IPR036641">
    <property type="entry name" value="HPT_dom_sf"/>
</dbReference>
<keyword evidence="7" id="KW-1133">Transmembrane helix</keyword>
<evidence type="ECO:0000256" key="6">
    <source>
        <dbReference type="ARBA" id="ARBA00022840"/>
    </source>
</evidence>
<keyword evidence="6" id="KW-0067">ATP-binding</keyword>
<evidence type="ECO:0000256" key="3">
    <source>
        <dbReference type="ARBA" id="ARBA00022553"/>
    </source>
</evidence>
<gene>
    <name evidence="14" type="ORF">FIM25_08250</name>
</gene>
<keyword evidence="4" id="KW-0812">Transmembrane</keyword>
<evidence type="ECO:0000259" key="12">
    <source>
        <dbReference type="PROSITE" id="PS50110"/>
    </source>
</evidence>
<dbReference type="InterPro" id="IPR008207">
    <property type="entry name" value="Sig_transdc_His_kin_Hpt_dom"/>
</dbReference>
<dbReference type="OrthoDB" id="9816343at2"/>
<dbReference type="EMBL" id="VDMB01000008">
    <property type="protein sequence ID" value="TYT74828.1"/>
    <property type="molecule type" value="Genomic_DNA"/>
</dbReference>
<sequence>MAVFSGVGLSFICIRHYLQPPVQKKRNSMNNFSGEGFQILLVEDHVINREVAENILRSIGFGVVSVENGKEALDWLEKEGLPDLVLMDGQMPEMDGFEATIKIRERYGRSLPVIALTAHALKGDRERFLAAGMDDYLTKPLRKQALGAMLTKYLYSHNGEKGRGLAVSKGEGPAIDREALVAIVGESPLVQKVLLRNCIENQPQEIEIMGRLVEKKDYEALGKMAHKLTGALKYLAANRAASYGELLQQVLSEGAEDRIPDIYACLRIHCGQVCKEARAMLDGLVNQADTFMRDGKD</sequence>
<dbReference type="SUPFAM" id="SSF47226">
    <property type="entry name" value="Histidine-containing phosphotransfer domain, HPT domain"/>
    <property type="match status" value="1"/>
</dbReference>
<dbReference type="InterPro" id="IPR011006">
    <property type="entry name" value="CheY-like_superfamily"/>
</dbReference>
<evidence type="ECO:0000313" key="15">
    <source>
        <dbReference type="Proteomes" id="UP000321899"/>
    </source>
</evidence>